<feature type="region of interest" description="Disordered" evidence="1">
    <location>
        <begin position="150"/>
        <end position="250"/>
    </location>
</feature>
<evidence type="ECO:0000256" key="1">
    <source>
        <dbReference type="SAM" id="MobiDB-lite"/>
    </source>
</evidence>
<keyword evidence="4" id="KW-1185">Reference proteome</keyword>
<evidence type="ECO:0000256" key="2">
    <source>
        <dbReference type="SAM" id="Phobius"/>
    </source>
</evidence>
<keyword evidence="2" id="KW-1133">Transmembrane helix</keyword>
<feature type="compositionally biased region" description="Basic and acidic residues" evidence="1">
    <location>
        <begin position="155"/>
        <end position="177"/>
    </location>
</feature>
<proteinExistence type="predicted"/>
<accession>A0A4U0TN84</accession>
<dbReference type="Proteomes" id="UP000308549">
    <property type="component" value="Unassembled WGS sequence"/>
</dbReference>
<reference evidence="3 4" key="1">
    <citation type="submission" date="2017-03" db="EMBL/GenBank/DDBJ databases">
        <title>Genomes of endolithic fungi from Antarctica.</title>
        <authorList>
            <person name="Coleine C."/>
            <person name="Masonjones S."/>
            <person name="Stajich J.E."/>
        </authorList>
    </citation>
    <scope>NUCLEOTIDE SEQUENCE [LARGE SCALE GENOMIC DNA]</scope>
    <source>
        <strain evidence="3 4">CCFEE 6315</strain>
    </source>
</reference>
<dbReference type="EMBL" id="NAJL01000057">
    <property type="protein sequence ID" value="TKA23367.1"/>
    <property type="molecule type" value="Genomic_DNA"/>
</dbReference>
<organism evidence="3 4">
    <name type="scientific">Salinomyces thailandicus</name>
    <dbReference type="NCBI Taxonomy" id="706561"/>
    <lineage>
        <taxon>Eukaryota</taxon>
        <taxon>Fungi</taxon>
        <taxon>Dikarya</taxon>
        <taxon>Ascomycota</taxon>
        <taxon>Pezizomycotina</taxon>
        <taxon>Dothideomycetes</taxon>
        <taxon>Dothideomycetidae</taxon>
        <taxon>Mycosphaerellales</taxon>
        <taxon>Teratosphaeriaceae</taxon>
        <taxon>Salinomyces</taxon>
    </lineage>
</organism>
<keyword evidence="2" id="KW-0472">Membrane</keyword>
<dbReference type="OrthoDB" id="5414285at2759"/>
<keyword evidence="2" id="KW-0812">Transmembrane</keyword>
<sequence>MALGGWGIFLLLLVIVVVFGGAGYILWTHYRARRLGLPAPNLNPFHRRDNNSSYRAPAPAADGIQGWLTDKWHALRNQRTAGGAYEGTGHRVGGRRRSTNDRRGFGALDPDEAWDTRVDNEASGYYEEQELGLQDPSRGPYGGDGYGDVGIGGIEEGRGRSQERQRELDHRYDEEMHGGAAAAGQRQLNPFGDGAEPSSMSLRGVSPRPHLDMGLARGAGGAQQQRNNGSLNGDADTSPTERKSMFREDV</sequence>
<evidence type="ECO:0000313" key="4">
    <source>
        <dbReference type="Proteomes" id="UP000308549"/>
    </source>
</evidence>
<protein>
    <recommendedName>
        <fullName evidence="5">Acid phosphatase-like protein</fullName>
    </recommendedName>
</protein>
<feature type="transmembrane region" description="Helical" evidence="2">
    <location>
        <begin position="6"/>
        <end position="27"/>
    </location>
</feature>
<name>A0A4U0TN84_9PEZI</name>
<comment type="caution">
    <text evidence="3">The sequence shown here is derived from an EMBL/GenBank/DDBJ whole genome shotgun (WGS) entry which is preliminary data.</text>
</comment>
<gene>
    <name evidence="3" type="ORF">B0A50_07575</name>
</gene>
<feature type="compositionally biased region" description="Basic and acidic residues" evidence="1">
    <location>
        <begin position="239"/>
        <end position="250"/>
    </location>
</feature>
<evidence type="ECO:0008006" key="5">
    <source>
        <dbReference type="Google" id="ProtNLM"/>
    </source>
</evidence>
<evidence type="ECO:0000313" key="3">
    <source>
        <dbReference type="EMBL" id="TKA23367.1"/>
    </source>
</evidence>
<feature type="region of interest" description="Disordered" evidence="1">
    <location>
        <begin position="83"/>
        <end position="111"/>
    </location>
</feature>
<dbReference type="AlphaFoldDB" id="A0A4U0TN84"/>